<organism evidence="4 5">
    <name type="scientific">Peribacillus deserti</name>
    <dbReference type="NCBI Taxonomy" id="673318"/>
    <lineage>
        <taxon>Bacteria</taxon>
        <taxon>Bacillati</taxon>
        <taxon>Bacillota</taxon>
        <taxon>Bacilli</taxon>
        <taxon>Bacillales</taxon>
        <taxon>Bacillaceae</taxon>
        <taxon>Peribacillus</taxon>
    </lineage>
</organism>
<feature type="domain" description="General stress protein 17M-like" evidence="3">
    <location>
        <begin position="4"/>
        <end position="108"/>
    </location>
</feature>
<sequence>MVKQVVGVFDSQQETVEAIRGLTSQGYDTDQISVITNRRDNDILESRAGATVDNGMNSTHSNHEGDSFWDKVKDFFAMDETYDSTSRLSSLNLSATEESEYNSQLENGKYLLVVDGNGDVSLGTGTDYDTSLNTNSTGYDSTLTGTAAGSFTGTAASTTDYDSTVMGSTTGDTNYDTTLTGTGRSGVTGNTGFGTGDRLDETDEERTLRLREEQLDVSKREVQTGEVEVNKEVYEERETVDVPVKHEEVYVERRPVNEEGASFDSTIDGNETIKVPIVEEQIEVTKKPVVTDEIVIGKRTVEETKQVSETVKKEDATLDTTGSTKVEGDHNFNKSNDRF</sequence>
<dbReference type="Proteomes" id="UP000234748">
    <property type="component" value="Unassembled WGS sequence"/>
</dbReference>
<dbReference type="Pfam" id="PF09557">
    <property type="entry name" value="DUF2382"/>
    <property type="match status" value="1"/>
</dbReference>
<dbReference type="Pfam" id="PF11181">
    <property type="entry name" value="YflT"/>
    <property type="match status" value="1"/>
</dbReference>
<dbReference type="InterPro" id="IPR025889">
    <property type="entry name" value="GSP17M-like_dom"/>
</dbReference>
<dbReference type="OrthoDB" id="2678178at2"/>
<dbReference type="InterPro" id="IPR019060">
    <property type="entry name" value="DUF2382"/>
</dbReference>
<dbReference type="EMBL" id="PGUY01000052">
    <property type="protein sequence ID" value="PLT28767.1"/>
    <property type="molecule type" value="Genomic_DNA"/>
</dbReference>
<feature type="domain" description="DUF2382" evidence="2">
    <location>
        <begin position="208"/>
        <end position="316"/>
    </location>
</feature>
<dbReference type="InterPro" id="IPR052967">
    <property type="entry name" value="Stress_Response_Assoc"/>
</dbReference>
<evidence type="ECO:0000313" key="5">
    <source>
        <dbReference type="Proteomes" id="UP000234748"/>
    </source>
</evidence>
<keyword evidence="5" id="KW-1185">Reference proteome</keyword>
<evidence type="ECO:0000313" key="4">
    <source>
        <dbReference type="EMBL" id="PLT28767.1"/>
    </source>
</evidence>
<dbReference type="RefSeq" id="WP_101644260.1">
    <property type="nucleotide sequence ID" value="NZ_PGUY01000052.1"/>
</dbReference>
<gene>
    <name evidence="4" type="ORF">CUU66_16870</name>
</gene>
<feature type="region of interest" description="Disordered" evidence="1">
    <location>
        <begin position="176"/>
        <end position="198"/>
    </location>
</feature>
<evidence type="ECO:0000259" key="3">
    <source>
        <dbReference type="Pfam" id="PF11181"/>
    </source>
</evidence>
<dbReference type="AlphaFoldDB" id="A0A2N5M330"/>
<proteinExistence type="predicted"/>
<dbReference type="NCBIfam" id="TIGR02271">
    <property type="entry name" value="YsnF/AvaK domain"/>
    <property type="match status" value="1"/>
</dbReference>
<accession>A0A2N5M330</accession>
<name>A0A2N5M330_9BACI</name>
<feature type="region of interest" description="Disordered" evidence="1">
    <location>
        <begin position="305"/>
        <end position="339"/>
    </location>
</feature>
<evidence type="ECO:0000256" key="1">
    <source>
        <dbReference type="SAM" id="MobiDB-lite"/>
    </source>
</evidence>
<feature type="compositionally biased region" description="Basic and acidic residues" evidence="1">
    <location>
        <begin position="326"/>
        <end position="339"/>
    </location>
</feature>
<feature type="compositionally biased region" description="Gly residues" evidence="1">
    <location>
        <begin position="183"/>
        <end position="195"/>
    </location>
</feature>
<feature type="compositionally biased region" description="Basic and acidic residues" evidence="1">
    <location>
        <begin position="305"/>
        <end position="316"/>
    </location>
</feature>
<protein>
    <submittedName>
        <fullName evidence="4">Stress protein</fullName>
    </submittedName>
</protein>
<evidence type="ECO:0000259" key="2">
    <source>
        <dbReference type="Pfam" id="PF09557"/>
    </source>
</evidence>
<dbReference type="PANTHER" id="PTHR38463">
    <property type="entry name" value="STRESS RESPONSE PROTEIN YSNF"/>
    <property type="match status" value="1"/>
</dbReference>
<dbReference type="PANTHER" id="PTHR38463:SF1">
    <property type="entry name" value="STRESS RESPONSE PROTEIN YSNF"/>
    <property type="match status" value="1"/>
</dbReference>
<reference evidence="4 5" key="1">
    <citation type="submission" date="2017-11" db="EMBL/GenBank/DDBJ databases">
        <title>Comparitive Functional Genomics of Dry Heat Resistant strains isolated from the Viking Spacecraft.</title>
        <authorList>
            <person name="Seuylemezian A."/>
            <person name="Cooper K."/>
            <person name="Vaishampayan P."/>
        </authorList>
    </citation>
    <scope>NUCLEOTIDE SEQUENCE [LARGE SCALE GENOMIC DNA]</scope>
    <source>
        <strain evidence="4 5">V1-29</strain>
    </source>
</reference>
<comment type="caution">
    <text evidence="4">The sequence shown here is derived from an EMBL/GenBank/DDBJ whole genome shotgun (WGS) entry which is preliminary data.</text>
</comment>